<dbReference type="Pfam" id="PF01230">
    <property type="entry name" value="HIT"/>
    <property type="match status" value="1"/>
</dbReference>
<dbReference type="InterPro" id="IPR036265">
    <property type="entry name" value="HIT-like_sf"/>
</dbReference>
<dbReference type="PANTHER" id="PTHR42997:SF1">
    <property type="entry name" value="AP-4-A PHOSPHORYLASE"/>
    <property type="match status" value="1"/>
</dbReference>
<gene>
    <name evidence="3" type="ORF">AB0E89_22935</name>
</gene>
<dbReference type="Gene3D" id="3.30.428.10">
    <property type="entry name" value="HIT-like"/>
    <property type="match status" value="1"/>
</dbReference>
<keyword evidence="4" id="KW-1185">Reference proteome</keyword>
<dbReference type="PROSITE" id="PS51084">
    <property type="entry name" value="HIT_2"/>
    <property type="match status" value="1"/>
</dbReference>
<keyword evidence="3" id="KW-0808">Transferase</keyword>
<feature type="short sequence motif" description="Histidine triad motif" evidence="1">
    <location>
        <begin position="110"/>
        <end position="114"/>
    </location>
</feature>
<dbReference type="SUPFAM" id="SSF54197">
    <property type="entry name" value="HIT-like"/>
    <property type="match status" value="1"/>
</dbReference>
<keyword evidence="3" id="KW-0489">Methyltransferase</keyword>
<evidence type="ECO:0000313" key="3">
    <source>
        <dbReference type="EMBL" id="MEU3783366.1"/>
    </source>
</evidence>
<dbReference type="InterPro" id="IPR011146">
    <property type="entry name" value="HIT-like"/>
</dbReference>
<feature type="domain" description="HIT" evidence="2">
    <location>
        <begin position="19"/>
        <end position="125"/>
    </location>
</feature>
<dbReference type="PANTHER" id="PTHR42997">
    <property type="entry name" value="HIT FAMILY HYDROLASE"/>
    <property type="match status" value="1"/>
</dbReference>
<dbReference type="EMBL" id="JBEZVE010000012">
    <property type="protein sequence ID" value="MEU3783366.1"/>
    <property type="molecule type" value="Genomic_DNA"/>
</dbReference>
<sequence length="140" mass="15789">MSVVPSVRPEAVGNHRECPFCRLVDAGTEEVQDYGTMVAFMDAYPVTPRHYLIIPKRHVADYFELRESEILDSNRALHDLRDRILHADETVQGFNIGANCGTVAGQTVLHAHIHLIPRRQGDMQDPRGGVRGVIPEKMKY</sequence>
<evidence type="ECO:0000256" key="1">
    <source>
        <dbReference type="PROSITE-ProRule" id="PRU00464"/>
    </source>
</evidence>
<dbReference type="GO" id="GO:0008168">
    <property type="term" value="F:methyltransferase activity"/>
    <property type="evidence" value="ECO:0007669"/>
    <property type="project" value="UniProtKB-KW"/>
</dbReference>
<dbReference type="EC" id="2.1.1.-" evidence="3"/>
<organism evidence="3 4">
    <name type="scientific">Streptomyces sp. 900129855</name>
    <dbReference type="NCBI Taxonomy" id="3155129"/>
    <lineage>
        <taxon>Bacteria</taxon>
        <taxon>Bacillati</taxon>
        <taxon>Actinomycetota</taxon>
        <taxon>Actinomycetes</taxon>
        <taxon>Kitasatosporales</taxon>
        <taxon>Streptomycetaceae</taxon>
        <taxon>Streptomyces</taxon>
    </lineage>
</organism>
<dbReference type="GO" id="GO:0032259">
    <property type="term" value="P:methylation"/>
    <property type="evidence" value="ECO:0007669"/>
    <property type="project" value="UniProtKB-KW"/>
</dbReference>
<name>A0ABV2ZLD5_9ACTN</name>
<protein>
    <submittedName>
        <fullName evidence="3">HIT family protein</fullName>
        <ecNumber evidence="3">2.1.1.-</ecNumber>
    </submittedName>
</protein>
<dbReference type="RefSeq" id="WP_361704466.1">
    <property type="nucleotide sequence ID" value="NZ_JBEZVE010000012.1"/>
</dbReference>
<dbReference type="InterPro" id="IPR052908">
    <property type="entry name" value="AP-4-A_phosphorylase"/>
</dbReference>
<dbReference type="PRINTS" id="PR00332">
    <property type="entry name" value="HISTRIAD"/>
</dbReference>
<evidence type="ECO:0000259" key="2">
    <source>
        <dbReference type="PROSITE" id="PS51084"/>
    </source>
</evidence>
<reference evidence="3 4" key="1">
    <citation type="submission" date="2024-06" db="EMBL/GenBank/DDBJ databases">
        <title>The Natural Products Discovery Center: Release of the First 8490 Sequenced Strains for Exploring Actinobacteria Biosynthetic Diversity.</title>
        <authorList>
            <person name="Kalkreuter E."/>
            <person name="Kautsar S.A."/>
            <person name="Yang D."/>
            <person name="Bader C.D."/>
            <person name="Teijaro C.N."/>
            <person name="Fluegel L."/>
            <person name="Davis C.M."/>
            <person name="Simpson J.R."/>
            <person name="Lauterbach L."/>
            <person name="Steele A.D."/>
            <person name="Gui C."/>
            <person name="Meng S."/>
            <person name="Li G."/>
            <person name="Viehrig K."/>
            <person name="Ye F."/>
            <person name="Su P."/>
            <person name="Kiefer A.F."/>
            <person name="Nichols A."/>
            <person name="Cepeda A.J."/>
            <person name="Yan W."/>
            <person name="Fan B."/>
            <person name="Jiang Y."/>
            <person name="Adhikari A."/>
            <person name="Zheng C.-J."/>
            <person name="Schuster L."/>
            <person name="Cowan T.M."/>
            <person name="Smanski M.J."/>
            <person name="Chevrette M.G."/>
            <person name="De Carvalho L.P.S."/>
            <person name="Shen B."/>
        </authorList>
    </citation>
    <scope>NUCLEOTIDE SEQUENCE [LARGE SCALE GENOMIC DNA]</scope>
    <source>
        <strain evidence="3 4">NPDC033843</strain>
    </source>
</reference>
<proteinExistence type="predicted"/>
<dbReference type="InterPro" id="IPR001310">
    <property type="entry name" value="Histidine_triad_HIT"/>
</dbReference>
<evidence type="ECO:0000313" key="4">
    <source>
        <dbReference type="Proteomes" id="UP001550739"/>
    </source>
</evidence>
<accession>A0ABV2ZLD5</accession>
<dbReference type="Proteomes" id="UP001550739">
    <property type="component" value="Unassembled WGS sequence"/>
</dbReference>
<comment type="caution">
    <text evidence="3">The sequence shown here is derived from an EMBL/GenBank/DDBJ whole genome shotgun (WGS) entry which is preliminary data.</text>
</comment>